<dbReference type="STRING" id="1470434.AZF00_06135"/>
<evidence type="ECO:0000313" key="2">
    <source>
        <dbReference type="Proteomes" id="UP000074119"/>
    </source>
</evidence>
<proteinExistence type="predicted"/>
<gene>
    <name evidence="1" type="ORF">AZF00_06135</name>
</gene>
<dbReference type="Proteomes" id="UP000074119">
    <property type="component" value="Chromosome"/>
</dbReference>
<accession>A0A127M3X3</accession>
<name>A0A127M3X3_9GAMM</name>
<dbReference type="AlphaFoldDB" id="A0A127M3X3"/>
<dbReference type="KEGG" id="zal:AZF00_06135"/>
<reference evidence="1 2" key="1">
    <citation type="submission" date="2015-12" db="EMBL/GenBank/DDBJ databases">
        <authorList>
            <person name="Shamseldin A."/>
            <person name="Moawad H."/>
            <person name="Abd El-Rahim W.M."/>
            <person name="Sadowsky M.J."/>
        </authorList>
    </citation>
    <scope>NUCLEOTIDE SEQUENCE [LARGE SCALE GENOMIC DNA]</scope>
    <source>
        <strain evidence="1 2">SM2</strain>
    </source>
</reference>
<organism evidence="1 2">
    <name type="scientific">Zhongshania aliphaticivorans</name>
    <dbReference type="NCBI Taxonomy" id="1470434"/>
    <lineage>
        <taxon>Bacteria</taxon>
        <taxon>Pseudomonadati</taxon>
        <taxon>Pseudomonadota</taxon>
        <taxon>Gammaproteobacteria</taxon>
        <taxon>Cellvibrionales</taxon>
        <taxon>Spongiibacteraceae</taxon>
        <taxon>Zhongshania</taxon>
    </lineage>
</organism>
<dbReference type="EMBL" id="CP014544">
    <property type="protein sequence ID" value="AMO67907.1"/>
    <property type="molecule type" value="Genomic_DNA"/>
</dbReference>
<evidence type="ECO:0000313" key="1">
    <source>
        <dbReference type="EMBL" id="AMO67907.1"/>
    </source>
</evidence>
<sequence>MYTRMSPRLTFGFSVLVFFGKAEILPLGAAGAAQCLLIRMCHETYIRRAVTDAYPDESRPSLGE</sequence>
<protein>
    <submittedName>
        <fullName evidence="1">Uncharacterized protein</fullName>
    </submittedName>
</protein>